<dbReference type="GO" id="GO:0046677">
    <property type="term" value="P:response to antibiotic"/>
    <property type="evidence" value="ECO:0007669"/>
    <property type="project" value="UniProtKB-UniRule"/>
</dbReference>
<evidence type="ECO:0000256" key="9">
    <source>
        <dbReference type="ARBA" id="ARBA00022984"/>
    </source>
</evidence>
<evidence type="ECO:0000256" key="11">
    <source>
        <dbReference type="ARBA" id="ARBA00023136"/>
    </source>
</evidence>
<feature type="transmembrane region" description="Helical" evidence="17">
    <location>
        <begin position="105"/>
        <end position="126"/>
    </location>
</feature>
<name>A0A1V4EUB5_9BACL</name>
<keyword evidence="9 17" id="KW-0573">Peptidoglycan synthesis</keyword>
<keyword evidence="10 17" id="KW-1133">Transmembrane helix</keyword>
<dbReference type="EMBL" id="MWPS01000016">
    <property type="protein sequence ID" value="OPG16533.1"/>
    <property type="molecule type" value="Genomic_DNA"/>
</dbReference>
<evidence type="ECO:0000256" key="6">
    <source>
        <dbReference type="ARBA" id="ARBA00022692"/>
    </source>
</evidence>
<dbReference type="GO" id="GO:0005886">
    <property type="term" value="C:plasma membrane"/>
    <property type="evidence" value="ECO:0007669"/>
    <property type="project" value="UniProtKB-SubCell"/>
</dbReference>
<evidence type="ECO:0000256" key="1">
    <source>
        <dbReference type="ARBA" id="ARBA00004651"/>
    </source>
</evidence>
<feature type="transmembrane region" description="Helical" evidence="17">
    <location>
        <begin position="264"/>
        <end position="282"/>
    </location>
</feature>
<dbReference type="EC" id="3.6.1.27" evidence="3 17"/>
<dbReference type="AlphaFoldDB" id="A0A1V4EUB5"/>
<comment type="caution">
    <text evidence="18">The sequence shown here is derived from an EMBL/GenBank/DDBJ whole genome shotgun (WGS) entry which is preliminary data.</text>
</comment>
<comment type="function">
    <text evidence="17">Catalyzes the dephosphorylation of undecaprenyl diphosphate (UPP). Confers resistance to bacitracin.</text>
</comment>
<keyword evidence="12 17" id="KW-0046">Antibiotic resistance</keyword>
<feature type="transmembrane region" description="Helical" evidence="17">
    <location>
        <begin position="81"/>
        <end position="99"/>
    </location>
</feature>
<proteinExistence type="inferred from homology"/>
<dbReference type="GO" id="GO:0008360">
    <property type="term" value="P:regulation of cell shape"/>
    <property type="evidence" value="ECO:0007669"/>
    <property type="project" value="UniProtKB-KW"/>
</dbReference>
<evidence type="ECO:0000256" key="4">
    <source>
        <dbReference type="ARBA" id="ARBA00021581"/>
    </source>
</evidence>
<evidence type="ECO:0000256" key="10">
    <source>
        <dbReference type="ARBA" id="ARBA00022989"/>
    </source>
</evidence>
<feature type="transmembrane region" description="Helical" evidence="17">
    <location>
        <begin position="234"/>
        <end position="252"/>
    </location>
</feature>
<evidence type="ECO:0000256" key="16">
    <source>
        <dbReference type="ARBA" id="ARBA00047594"/>
    </source>
</evidence>
<reference evidence="18 19" key="1">
    <citation type="submission" date="2017-02" db="EMBL/GenBank/DDBJ databases">
        <title>Draft genome of Acidibacillus ferrooxidans Huett2.</title>
        <authorList>
            <person name="Schopf S."/>
        </authorList>
    </citation>
    <scope>NUCLEOTIDE SEQUENCE [LARGE SCALE GENOMIC DNA]</scope>
    <source>
        <strain evidence="18 19">Huett2</strain>
    </source>
</reference>
<evidence type="ECO:0000256" key="8">
    <source>
        <dbReference type="ARBA" id="ARBA00022960"/>
    </source>
</evidence>
<comment type="catalytic activity">
    <reaction evidence="16 17">
        <text>di-trans,octa-cis-undecaprenyl diphosphate + H2O = di-trans,octa-cis-undecaprenyl phosphate + phosphate + H(+)</text>
        <dbReference type="Rhea" id="RHEA:28094"/>
        <dbReference type="ChEBI" id="CHEBI:15377"/>
        <dbReference type="ChEBI" id="CHEBI:15378"/>
        <dbReference type="ChEBI" id="CHEBI:43474"/>
        <dbReference type="ChEBI" id="CHEBI:58405"/>
        <dbReference type="ChEBI" id="CHEBI:60392"/>
        <dbReference type="EC" id="3.6.1.27"/>
    </reaction>
</comment>
<evidence type="ECO:0000313" key="18">
    <source>
        <dbReference type="EMBL" id="OPG16533.1"/>
    </source>
</evidence>
<evidence type="ECO:0000256" key="7">
    <source>
        <dbReference type="ARBA" id="ARBA00022801"/>
    </source>
</evidence>
<dbReference type="PANTHER" id="PTHR30622:SF4">
    <property type="entry name" value="UNDECAPRENYL-DIPHOSPHATASE"/>
    <property type="match status" value="1"/>
</dbReference>
<feature type="transmembrane region" description="Helical" evidence="17">
    <location>
        <begin position="12"/>
        <end position="32"/>
    </location>
</feature>
<dbReference type="PANTHER" id="PTHR30622">
    <property type="entry name" value="UNDECAPRENYL-DIPHOSPHATASE"/>
    <property type="match status" value="1"/>
</dbReference>
<evidence type="ECO:0000256" key="13">
    <source>
        <dbReference type="ARBA" id="ARBA00023316"/>
    </source>
</evidence>
<dbReference type="GO" id="GO:0009252">
    <property type="term" value="P:peptidoglycan biosynthetic process"/>
    <property type="evidence" value="ECO:0007669"/>
    <property type="project" value="UniProtKB-KW"/>
</dbReference>
<dbReference type="Pfam" id="PF02673">
    <property type="entry name" value="BacA"/>
    <property type="match status" value="1"/>
</dbReference>
<comment type="miscellaneous">
    <text evidence="17">Bacitracin is thought to be involved in the inhibition of peptidoglycan synthesis by sequestering undecaprenyl diphosphate, thereby reducing the pool of lipid carrier available.</text>
</comment>
<evidence type="ECO:0000256" key="12">
    <source>
        <dbReference type="ARBA" id="ARBA00023251"/>
    </source>
</evidence>
<keyword evidence="6 17" id="KW-0812">Transmembrane</keyword>
<gene>
    <name evidence="17" type="primary">uppP</name>
    <name evidence="18" type="ORF">B2M26_06580</name>
</gene>
<evidence type="ECO:0000256" key="2">
    <source>
        <dbReference type="ARBA" id="ARBA00010621"/>
    </source>
</evidence>
<dbReference type="InterPro" id="IPR003824">
    <property type="entry name" value="UppP"/>
</dbReference>
<keyword evidence="5 17" id="KW-1003">Cell membrane</keyword>
<evidence type="ECO:0000256" key="3">
    <source>
        <dbReference type="ARBA" id="ARBA00012374"/>
    </source>
</evidence>
<dbReference type="HAMAP" id="MF_01006">
    <property type="entry name" value="Undec_diphosphatase"/>
    <property type="match status" value="1"/>
</dbReference>
<evidence type="ECO:0000256" key="5">
    <source>
        <dbReference type="ARBA" id="ARBA00022475"/>
    </source>
</evidence>
<feature type="transmembrane region" description="Helical" evidence="17">
    <location>
        <begin position="52"/>
        <end position="69"/>
    </location>
</feature>
<sequence>MKREKVLRVTSIQAIILGITQGLTEFLPISSSGHLVVLERLFHIKSNLSFDVLLHLGTLLALLLYFRAAVSELLRHPTSPLMRRLIAGSIPTFVIGYVFEDAVASAFSNGVTLGLEFVITGVLLLFSESLTARKEVLPRTRSLRRSATNSPSATTLHESLVSYRQAVWMGVAQGAAVFPALSRSGLTISAGLGLGLTREAAVRFSFLLSIPAIAGATAYELVKAPLHVQLSGTLFAGLLASAVVGYLAIRFMMNYVRRANLRGFGYYAAVLGVLIITDQLFFHRFF</sequence>
<protein>
    <recommendedName>
        <fullName evidence="4 17">Undecaprenyl-diphosphatase</fullName>
        <ecNumber evidence="3 17">3.6.1.27</ecNumber>
    </recommendedName>
    <alternativeName>
        <fullName evidence="15 17">Bacitracin resistance protein</fullName>
    </alternativeName>
    <alternativeName>
        <fullName evidence="14 17">Undecaprenyl pyrophosphate phosphatase</fullName>
    </alternativeName>
</protein>
<comment type="subcellular location">
    <subcellularLocation>
        <location evidence="1 17">Cell membrane</location>
        <topology evidence="1 17">Multi-pass membrane protein</topology>
    </subcellularLocation>
</comment>
<keyword evidence="7 17" id="KW-0378">Hydrolase</keyword>
<accession>A0A1V4EUB5</accession>
<evidence type="ECO:0000256" key="17">
    <source>
        <dbReference type="HAMAP-Rule" id="MF_01006"/>
    </source>
</evidence>
<dbReference type="Proteomes" id="UP000190229">
    <property type="component" value="Unassembled WGS sequence"/>
</dbReference>
<dbReference type="GO" id="GO:0050380">
    <property type="term" value="F:undecaprenyl-diphosphatase activity"/>
    <property type="evidence" value="ECO:0007669"/>
    <property type="project" value="UniProtKB-UniRule"/>
</dbReference>
<evidence type="ECO:0000313" key="19">
    <source>
        <dbReference type="Proteomes" id="UP000190229"/>
    </source>
</evidence>
<evidence type="ECO:0000256" key="15">
    <source>
        <dbReference type="ARBA" id="ARBA00032932"/>
    </source>
</evidence>
<organism evidence="18 19">
    <name type="scientific">Ferroacidibacillus organovorans</name>
    <dbReference type="NCBI Taxonomy" id="1765683"/>
    <lineage>
        <taxon>Bacteria</taxon>
        <taxon>Bacillati</taxon>
        <taxon>Bacillota</taxon>
        <taxon>Bacilli</taxon>
        <taxon>Bacillales</taxon>
        <taxon>Alicyclobacillaceae</taxon>
        <taxon>Ferroacidibacillus</taxon>
    </lineage>
</organism>
<dbReference type="GO" id="GO:0071555">
    <property type="term" value="P:cell wall organization"/>
    <property type="evidence" value="ECO:0007669"/>
    <property type="project" value="UniProtKB-KW"/>
</dbReference>
<feature type="transmembrane region" description="Helical" evidence="17">
    <location>
        <begin position="204"/>
        <end position="222"/>
    </location>
</feature>
<comment type="similarity">
    <text evidence="2 17">Belongs to the UppP family.</text>
</comment>
<keyword evidence="19" id="KW-1185">Reference proteome</keyword>
<keyword evidence="11 17" id="KW-0472">Membrane</keyword>
<keyword evidence="8 17" id="KW-0133">Cell shape</keyword>
<evidence type="ECO:0000256" key="14">
    <source>
        <dbReference type="ARBA" id="ARBA00032707"/>
    </source>
</evidence>
<keyword evidence="13 17" id="KW-0961">Cell wall biogenesis/degradation</keyword>